<name>A0AAF3F162_9BILA</name>
<keyword evidence="1" id="KW-0812">Transmembrane</keyword>
<keyword evidence="1" id="KW-0472">Membrane</keyword>
<dbReference type="SUPFAM" id="SSF53474">
    <property type="entry name" value="alpha/beta-Hydrolases"/>
    <property type="match status" value="1"/>
</dbReference>
<dbReference type="Pfam" id="PF00135">
    <property type="entry name" value="COesterase"/>
    <property type="match status" value="2"/>
</dbReference>
<evidence type="ECO:0000313" key="4">
    <source>
        <dbReference type="WBParaSite" id="MBELARI_LOCUS19459"/>
    </source>
</evidence>
<accession>A0AAF3F162</accession>
<organism evidence="3 4">
    <name type="scientific">Mesorhabditis belari</name>
    <dbReference type="NCBI Taxonomy" id="2138241"/>
    <lineage>
        <taxon>Eukaryota</taxon>
        <taxon>Metazoa</taxon>
        <taxon>Ecdysozoa</taxon>
        <taxon>Nematoda</taxon>
        <taxon>Chromadorea</taxon>
        <taxon>Rhabditida</taxon>
        <taxon>Rhabditina</taxon>
        <taxon>Rhabditomorpha</taxon>
        <taxon>Rhabditoidea</taxon>
        <taxon>Rhabditidae</taxon>
        <taxon>Mesorhabditinae</taxon>
        <taxon>Mesorhabditis</taxon>
    </lineage>
</organism>
<keyword evidence="3" id="KW-1185">Reference proteome</keyword>
<protein>
    <recommendedName>
        <fullName evidence="2">Carboxylesterase type B domain-containing protein</fullName>
    </recommendedName>
</protein>
<dbReference type="PANTHER" id="PTHR45580:SF6">
    <property type="entry name" value="CARBOXYLESTERASE TYPE B DOMAIN-CONTAINING PROTEIN"/>
    <property type="match status" value="1"/>
</dbReference>
<feature type="domain" description="Carboxylesterase type B" evidence="2">
    <location>
        <begin position="370"/>
        <end position="479"/>
    </location>
</feature>
<dbReference type="InterPro" id="IPR029058">
    <property type="entry name" value="AB_hydrolase_fold"/>
</dbReference>
<dbReference type="Gene3D" id="3.40.50.1820">
    <property type="entry name" value="alpha/beta hydrolase"/>
    <property type="match status" value="1"/>
</dbReference>
<feature type="domain" description="Carboxylesterase type B" evidence="2">
    <location>
        <begin position="22"/>
        <end position="368"/>
    </location>
</feature>
<dbReference type="WBParaSite" id="MBELARI_LOCUS19459">
    <property type="protein sequence ID" value="MBELARI_LOCUS19459"/>
    <property type="gene ID" value="MBELARI_LOCUS19459"/>
</dbReference>
<reference evidence="4" key="1">
    <citation type="submission" date="2024-02" db="UniProtKB">
        <authorList>
            <consortium name="WormBaseParasite"/>
        </authorList>
    </citation>
    <scope>IDENTIFICATION</scope>
</reference>
<feature type="transmembrane region" description="Helical" evidence="1">
    <location>
        <begin position="543"/>
        <end position="567"/>
    </location>
</feature>
<dbReference type="PANTHER" id="PTHR45580">
    <property type="entry name" value="PROTEIN CBG05369"/>
    <property type="match status" value="1"/>
</dbReference>
<proteinExistence type="predicted"/>
<dbReference type="AlphaFoldDB" id="A0AAF3F162"/>
<keyword evidence="1" id="KW-1133">Transmembrane helix</keyword>
<evidence type="ECO:0000313" key="3">
    <source>
        <dbReference type="Proteomes" id="UP000887575"/>
    </source>
</evidence>
<sequence length="588" mass="66857">MKYNFPQILLNSIFLYSNGEGPLVETSYGKLEGLYRKAINGKAVNVFKAVPFAAPPIGDLRWKKPQLPKSWDGVRKATEYSAACMSNSSTTSSPQKWVDEDCLYQNIIVPAGCSKSNLCPVVFYLHGGGINYDSAVMFNDTFLVNNFGGNDVILVITAFRLGFTAVLTFDDDSIVPRNLAIYDILRSLQFVQSEIGNFGGDPSRVTLLGHSMGGGLSFMLTMSKTINPDRKLWQRSIAMSGPLNVANVELLKNLTKEFVYRAGCSPSMDFEGNGQPVEAAMKCLQTKTGIELLAVQRAMEDEDKSKVIGGILLLDPLFPNDGIRDFLQNVPSTDVVMGSNLKEMDRFADDLDPAETMGFKNVKEVNEKYRRDEKNGDLKFSHSTDTQLLFLSNYLCANAFVNSGGTVYLYSFDYPKHPYHTDDLYYIMGIHPFEMDENEKELAKLYPYYFLNFSKTGKPNEEWIPYNQQWDNYLSINVSLIENIYPRNEPDYHKDIIDYWTKEMPAYDSWVTTKKRWRQPEFRVSELADDLKSDLSPCTATVIYYHTGWLSSIIFTIIVFIAGILMGRYTRRDNLEREEYIPITAWKE</sequence>
<dbReference type="InterPro" id="IPR002018">
    <property type="entry name" value="CarbesteraseB"/>
</dbReference>
<dbReference type="Proteomes" id="UP000887575">
    <property type="component" value="Unassembled WGS sequence"/>
</dbReference>
<evidence type="ECO:0000256" key="1">
    <source>
        <dbReference type="SAM" id="Phobius"/>
    </source>
</evidence>
<evidence type="ECO:0000259" key="2">
    <source>
        <dbReference type="Pfam" id="PF00135"/>
    </source>
</evidence>